<dbReference type="CDD" id="cd02662">
    <property type="entry name" value="Peptidase_C19F"/>
    <property type="match status" value="1"/>
</dbReference>
<comment type="caution">
    <text evidence="4">The sequence shown here is derived from an EMBL/GenBank/DDBJ whole genome shotgun (WGS) entry which is preliminary data.</text>
</comment>
<keyword evidence="5" id="KW-1185">Reference proteome</keyword>
<dbReference type="SUPFAM" id="SSF54001">
    <property type="entry name" value="Cysteine proteinases"/>
    <property type="match status" value="1"/>
</dbReference>
<dbReference type="EC" id="3.4.19.12" evidence="1"/>
<evidence type="ECO:0000256" key="1">
    <source>
        <dbReference type="RuleBase" id="RU366025"/>
    </source>
</evidence>
<organism evidence="4 5">
    <name type="scientific">Gnomoniopsis smithogilvyi</name>
    <dbReference type="NCBI Taxonomy" id="1191159"/>
    <lineage>
        <taxon>Eukaryota</taxon>
        <taxon>Fungi</taxon>
        <taxon>Dikarya</taxon>
        <taxon>Ascomycota</taxon>
        <taxon>Pezizomycotina</taxon>
        <taxon>Sordariomycetes</taxon>
        <taxon>Sordariomycetidae</taxon>
        <taxon>Diaporthales</taxon>
        <taxon>Gnomoniaceae</taxon>
        <taxon>Gnomoniopsis</taxon>
    </lineage>
</organism>
<keyword evidence="1" id="KW-0645">Protease</keyword>
<dbReference type="PROSITE" id="PS00973">
    <property type="entry name" value="USP_2"/>
    <property type="match status" value="1"/>
</dbReference>
<dbReference type="Gene3D" id="3.90.70.10">
    <property type="entry name" value="Cysteine proteinases"/>
    <property type="match status" value="1"/>
</dbReference>
<dbReference type="OrthoDB" id="2248014at2759"/>
<dbReference type="GO" id="GO:0016579">
    <property type="term" value="P:protein deubiquitination"/>
    <property type="evidence" value="ECO:0007669"/>
    <property type="project" value="InterPro"/>
</dbReference>
<accession>A0A9W9CZ02</accession>
<dbReference type="GO" id="GO:0006508">
    <property type="term" value="P:proteolysis"/>
    <property type="evidence" value="ECO:0007669"/>
    <property type="project" value="UniProtKB-KW"/>
</dbReference>
<dbReference type="InterPro" id="IPR038765">
    <property type="entry name" value="Papain-like_cys_pep_sf"/>
</dbReference>
<dbReference type="PROSITE" id="PS00972">
    <property type="entry name" value="USP_1"/>
    <property type="match status" value="1"/>
</dbReference>
<dbReference type="GO" id="GO:0005829">
    <property type="term" value="C:cytosol"/>
    <property type="evidence" value="ECO:0007669"/>
    <property type="project" value="TreeGrafter"/>
</dbReference>
<gene>
    <name evidence="4" type="ORF">N0V93_003819</name>
</gene>
<sequence>MPEKPLTVAAYAAGASLAAATLIYVFAPTFFLDSEVSGSSSFLSSSSRKKGVVGLVNPANDCFINSILQALAGLGDLRLYLIREMHRRNIDEAWVYAEAVPEDWKGDGVKRISPIKKDLVAGQQKGLVTLGLKEMLDQLNKRPLHKKTISAAPFVEVLERAFKQNISRQQHDAQEFLQVVVERLCDEYHAGHRARKYARAKVGYESMKGKFPTTDGDLVHEDLAALHIQHGQGESTTGTQPAASVGIPDDEDEEGFPMEGKTESQVECMKCGFKPRPMETRFCTLTLSVPTNMTSTTLNACFDGLFKTEYIDDYMCDRCRLVHAHEVYSVELARSTSEESKVRIQKALAKLQHSIETDPEKPPKDVELPDSKHAPRRRIARHTRVTRFPKILAIHLQRSIYAGQALKNSAKVAFPEKLPLGGLLLRRNYKLLGVVAHKGGHDTGHYESFRRQNTYPPFSNPTTFQASGVYSKTATPVATPQLQALAKSGEDDTPMSATPDLASPASASTPSLESTMPLNGNARFSSTNGPTSAPRETTATGKDGKERKDSDTNSLRSIAASAKSTISKMSPSRRSGSGSGGSRTTTPVPNGNAAKPHKKRKTQERWWRISDEKIKEANTRELLGMQREVYLLFYEMERDGP</sequence>
<keyword evidence="1" id="KW-0788">Thiol protease</keyword>
<evidence type="ECO:0000256" key="2">
    <source>
        <dbReference type="SAM" id="MobiDB-lite"/>
    </source>
</evidence>
<evidence type="ECO:0000259" key="3">
    <source>
        <dbReference type="PROSITE" id="PS50235"/>
    </source>
</evidence>
<dbReference type="PROSITE" id="PS50235">
    <property type="entry name" value="USP_3"/>
    <property type="match status" value="1"/>
</dbReference>
<protein>
    <recommendedName>
        <fullName evidence="1">Ubiquitin carboxyl-terminal hydrolase</fullName>
        <ecNumber evidence="1">3.4.19.12</ecNumber>
    </recommendedName>
</protein>
<dbReference type="PANTHER" id="PTHR24006:SF904">
    <property type="entry name" value="UBIQUITIN CARBOXYL-TERMINAL HYDROLASE 16"/>
    <property type="match status" value="1"/>
</dbReference>
<keyword evidence="1" id="KW-0833">Ubl conjugation pathway</keyword>
<feature type="compositionally biased region" description="Polar residues" evidence="2">
    <location>
        <begin position="516"/>
        <end position="540"/>
    </location>
</feature>
<feature type="domain" description="USP" evidence="3">
    <location>
        <begin position="53"/>
        <end position="637"/>
    </location>
</feature>
<feature type="compositionally biased region" description="Basic and acidic residues" evidence="2">
    <location>
        <begin position="542"/>
        <end position="551"/>
    </location>
</feature>
<dbReference type="InterPro" id="IPR018200">
    <property type="entry name" value="USP_CS"/>
</dbReference>
<keyword evidence="1" id="KW-0378">Hydrolase</keyword>
<name>A0A9W9CZ02_9PEZI</name>
<feature type="compositionally biased region" description="Polar residues" evidence="2">
    <location>
        <begin position="232"/>
        <end position="242"/>
    </location>
</feature>
<comment type="similarity">
    <text evidence="1">Belongs to the peptidase C19 family.</text>
</comment>
<feature type="region of interest" description="Disordered" evidence="2">
    <location>
        <begin position="485"/>
        <end position="604"/>
    </location>
</feature>
<reference evidence="4" key="1">
    <citation type="submission" date="2022-10" db="EMBL/GenBank/DDBJ databases">
        <title>Tapping the CABI collections for fungal endophytes: first genome assemblies for Collariella, Neodidymelliopsis, Ascochyta clinopodiicola, Didymella pomorum, Didymosphaeria variabile, Neocosmospora piperis and Neocucurbitaria cava.</title>
        <authorList>
            <person name="Hill R."/>
        </authorList>
    </citation>
    <scope>NUCLEOTIDE SEQUENCE</scope>
    <source>
        <strain evidence="4">IMI 355082</strain>
    </source>
</reference>
<dbReference type="EMBL" id="JAPEVB010000002">
    <property type="protein sequence ID" value="KAJ4394600.1"/>
    <property type="molecule type" value="Genomic_DNA"/>
</dbReference>
<dbReference type="AlphaFoldDB" id="A0A9W9CZ02"/>
<feature type="compositionally biased region" description="Low complexity" evidence="2">
    <location>
        <begin position="496"/>
        <end position="515"/>
    </location>
</feature>
<dbReference type="InterPro" id="IPR050164">
    <property type="entry name" value="Peptidase_C19"/>
</dbReference>
<evidence type="ECO:0000313" key="4">
    <source>
        <dbReference type="EMBL" id="KAJ4394600.1"/>
    </source>
</evidence>
<dbReference type="PANTHER" id="PTHR24006">
    <property type="entry name" value="UBIQUITIN CARBOXYL-TERMINAL HYDROLASE"/>
    <property type="match status" value="1"/>
</dbReference>
<dbReference type="GO" id="GO:0004843">
    <property type="term" value="F:cysteine-type deubiquitinase activity"/>
    <property type="evidence" value="ECO:0007669"/>
    <property type="project" value="UniProtKB-UniRule"/>
</dbReference>
<feature type="region of interest" description="Disordered" evidence="2">
    <location>
        <begin position="231"/>
        <end position="261"/>
    </location>
</feature>
<dbReference type="Pfam" id="PF00443">
    <property type="entry name" value="UCH"/>
    <property type="match status" value="1"/>
</dbReference>
<feature type="compositionally biased region" description="Low complexity" evidence="2">
    <location>
        <begin position="557"/>
        <end position="587"/>
    </location>
</feature>
<evidence type="ECO:0000313" key="5">
    <source>
        <dbReference type="Proteomes" id="UP001140453"/>
    </source>
</evidence>
<dbReference type="InterPro" id="IPR028889">
    <property type="entry name" value="USP"/>
</dbReference>
<dbReference type="Proteomes" id="UP001140453">
    <property type="component" value="Unassembled WGS sequence"/>
</dbReference>
<proteinExistence type="inferred from homology"/>
<comment type="catalytic activity">
    <reaction evidence="1">
        <text>Thiol-dependent hydrolysis of ester, thioester, amide, peptide and isopeptide bonds formed by the C-terminal Gly of ubiquitin (a 76-residue protein attached to proteins as an intracellular targeting signal).</text>
        <dbReference type="EC" id="3.4.19.12"/>
    </reaction>
</comment>
<dbReference type="InterPro" id="IPR001394">
    <property type="entry name" value="Peptidase_C19_UCH"/>
</dbReference>
<dbReference type="GO" id="GO:0005634">
    <property type="term" value="C:nucleus"/>
    <property type="evidence" value="ECO:0007669"/>
    <property type="project" value="TreeGrafter"/>
</dbReference>